<proteinExistence type="predicted"/>
<dbReference type="EMBL" id="DSRU01000049">
    <property type="protein sequence ID" value="HFM96930.1"/>
    <property type="molecule type" value="Genomic_DNA"/>
</dbReference>
<protein>
    <submittedName>
        <fullName evidence="1">Pentapeptide repeat-containing protein</fullName>
    </submittedName>
</protein>
<dbReference type="PANTHER" id="PTHR47200:SF2">
    <property type="entry name" value="THYLAKOID LUMENAL 15 KDA PROTEIN 1, CHLOROPLASTIC"/>
    <property type="match status" value="1"/>
</dbReference>
<organism evidence="1">
    <name type="scientific">Oscillatoriales cyanobacterium SpSt-418</name>
    <dbReference type="NCBI Taxonomy" id="2282169"/>
    <lineage>
        <taxon>Bacteria</taxon>
        <taxon>Bacillati</taxon>
        <taxon>Cyanobacteriota</taxon>
        <taxon>Cyanophyceae</taxon>
        <taxon>Oscillatoriophycideae</taxon>
        <taxon>Oscillatoriales</taxon>
    </lineage>
</organism>
<reference evidence="1" key="1">
    <citation type="journal article" date="2020" name="mSystems">
        <title>Genome- and Community-Level Interaction Insights into Carbon Utilization and Element Cycling Functions of Hydrothermarchaeota in Hydrothermal Sediment.</title>
        <authorList>
            <person name="Zhou Z."/>
            <person name="Liu Y."/>
            <person name="Xu W."/>
            <person name="Pan J."/>
            <person name="Luo Z.H."/>
            <person name="Li M."/>
        </authorList>
    </citation>
    <scope>NUCLEOTIDE SEQUENCE [LARGE SCALE GENOMIC DNA]</scope>
    <source>
        <strain evidence="1">SpSt-418</strain>
    </source>
</reference>
<dbReference type="Pfam" id="PF00805">
    <property type="entry name" value="Pentapeptide"/>
    <property type="match status" value="2"/>
</dbReference>
<comment type="caution">
    <text evidence="1">The sequence shown here is derived from an EMBL/GenBank/DDBJ whole genome shotgun (WGS) entry which is preliminary data.</text>
</comment>
<accession>A0A7C3KC92</accession>
<evidence type="ECO:0000313" key="1">
    <source>
        <dbReference type="EMBL" id="HFM96930.1"/>
    </source>
</evidence>
<dbReference type="Gene3D" id="2.160.20.80">
    <property type="entry name" value="E3 ubiquitin-protein ligase SopA"/>
    <property type="match status" value="1"/>
</dbReference>
<dbReference type="PANTHER" id="PTHR47200">
    <property type="entry name" value="THYLAKOID LUMENAL 15 KDA PROTEIN 1, CHLOROPLASTIC"/>
    <property type="match status" value="1"/>
</dbReference>
<dbReference type="InterPro" id="IPR001646">
    <property type="entry name" value="5peptide_repeat"/>
</dbReference>
<dbReference type="SUPFAM" id="SSF141571">
    <property type="entry name" value="Pentapeptide repeat-like"/>
    <property type="match status" value="1"/>
</dbReference>
<dbReference type="InterPro" id="IPR044213">
    <property type="entry name" value="At2g44920-like"/>
</dbReference>
<name>A0A7C3KC92_9CYAN</name>
<sequence length="177" mass="18833">MSIVLSAPSLKRIVGRSLLVLLTIGLTLLWLVLAARPALAQANTINYSHTLLENRDFSNMDLSGAVFVSAEMRETNFAGANLKNAMLTKGNMLGANLSGADLTGALVDRVTLYKANLSNAILEDATLTNSILDEAVVDGADFTNALIDRYAVAKLCKYATGVNPKTGVDTRESLGCR</sequence>
<dbReference type="AlphaFoldDB" id="A0A7C3KC92"/>
<gene>
    <name evidence="1" type="ORF">ENR64_04025</name>
</gene>